<evidence type="ECO:0000313" key="3">
    <source>
        <dbReference type="Proteomes" id="UP000235145"/>
    </source>
</evidence>
<evidence type="ECO:0000256" key="1">
    <source>
        <dbReference type="SAM" id="MobiDB-lite"/>
    </source>
</evidence>
<sequence length="130" mass="14313">MVTFLEVLLQSSQPSSPWFQGEPHSTGSSPSSSFTPTPSVEFKHAIVEGEPPVSSSFGLFQNDFFEGTFTSEYPPHLKEQYEDHPAEQIIGDLDSGIVTCSTTNNECLYASFLSMIEPKGIKEDLQVYIG</sequence>
<gene>
    <name evidence="2" type="ORF">LSAT_V11C200081400</name>
</gene>
<comment type="caution">
    <text evidence="2">The sequence shown here is derived from an EMBL/GenBank/DDBJ whole genome shotgun (WGS) entry which is preliminary data.</text>
</comment>
<keyword evidence="3" id="KW-1185">Reference proteome</keyword>
<proteinExistence type="predicted"/>
<protein>
    <submittedName>
        <fullName evidence="2">Uncharacterized protein</fullName>
    </submittedName>
</protein>
<accession>A0A9R1XMR8</accession>
<dbReference type="EMBL" id="NBSK02000002">
    <property type="protein sequence ID" value="KAJ0220645.1"/>
    <property type="molecule type" value="Genomic_DNA"/>
</dbReference>
<dbReference type="Proteomes" id="UP000235145">
    <property type="component" value="Unassembled WGS sequence"/>
</dbReference>
<dbReference type="AlphaFoldDB" id="A0A9R1XMR8"/>
<name>A0A9R1XMR8_LACSA</name>
<organism evidence="2 3">
    <name type="scientific">Lactuca sativa</name>
    <name type="common">Garden lettuce</name>
    <dbReference type="NCBI Taxonomy" id="4236"/>
    <lineage>
        <taxon>Eukaryota</taxon>
        <taxon>Viridiplantae</taxon>
        <taxon>Streptophyta</taxon>
        <taxon>Embryophyta</taxon>
        <taxon>Tracheophyta</taxon>
        <taxon>Spermatophyta</taxon>
        <taxon>Magnoliopsida</taxon>
        <taxon>eudicotyledons</taxon>
        <taxon>Gunneridae</taxon>
        <taxon>Pentapetalae</taxon>
        <taxon>asterids</taxon>
        <taxon>campanulids</taxon>
        <taxon>Asterales</taxon>
        <taxon>Asteraceae</taxon>
        <taxon>Cichorioideae</taxon>
        <taxon>Cichorieae</taxon>
        <taxon>Lactucinae</taxon>
        <taxon>Lactuca</taxon>
    </lineage>
</organism>
<feature type="region of interest" description="Disordered" evidence="1">
    <location>
        <begin position="14"/>
        <end position="38"/>
    </location>
</feature>
<reference evidence="2 3" key="1">
    <citation type="journal article" date="2017" name="Nat. Commun.">
        <title>Genome assembly with in vitro proximity ligation data and whole-genome triplication in lettuce.</title>
        <authorList>
            <person name="Reyes-Chin-Wo S."/>
            <person name="Wang Z."/>
            <person name="Yang X."/>
            <person name="Kozik A."/>
            <person name="Arikit S."/>
            <person name="Song C."/>
            <person name="Xia L."/>
            <person name="Froenicke L."/>
            <person name="Lavelle D.O."/>
            <person name="Truco M.J."/>
            <person name="Xia R."/>
            <person name="Zhu S."/>
            <person name="Xu C."/>
            <person name="Xu H."/>
            <person name="Xu X."/>
            <person name="Cox K."/>
            <person name="Korf I."/>
            <person name="Meyers B.C."/>
            <person name="Michelmore R.W."/>
        </authorList>
    </citation>
    <scope>NUCLEOTIDE SEQUENCE [LARGE SCALE GENOMIC DNA]</scope>
    <source>
        <strain evidence="3">cv. Salinas</strain>
        <tissue evidence="2">Seedlings</tissue>
    </source>
</reference>
<feature type="compositionally biased region" description="Low complexity" evidence="1">
    <location>
        <begin position="25"/>
        <end position="38"/>
    </location>
</feature>
<evidence type="ECO:0000313" key="2">
    <source>
        <dbReference type="EMBL" id="KAJ0220645.1"/>
    </source>
</evidence>